<evidence type="ECO:0000256" key="2">
    <source>
        <dbReference type="ARBA" id="ARBA00010790"/>
    </source>
</evidence>
<dbReference type="InterPro" id="IPR007867">
    <property type="entry name" value="GMC_OxRtase_C"/>
</dbReference>
<gene>
    <name evidence="10" type="ORF">COO09_12280</name>
</gene>
<feature type="domain" description="Glucose-methanol-choline oxidoreductase N-terminal" evidence="9">
    <location>
        <begin position="286"/>
        <end position="300"/>
    </location>
</feature>
<reference evidence="10 11" key="1">
    <citation type="submission" date="2017-09" db="EMBL/GenBank/DDBJ databases">
        <title>The Catabolism of 3,6-Dichlorosalicylic acid is Initiated by the Cytochrome P450 Monooxygenase DsmABC in Rhizorhabdus dicambivorans Ndbn-20.</title>
        <authorList>
            <person name="Na L."/>
        </authorList>
    </citation>
    <scope>NUCLEOTIDE SEQUENCE [LARGE SCALE GENOMIC DNA]</scope>
    <source>
        <strain evidence="10 11">Ndbn-20m</strain>
    </source>
</reference>
<proteinExistence type="inferred from homology"/>
<sequence>MVDSATLPGQTRTGQGGTTTAQTPGDSMSHTPGRMKADYVIVGGGSAGLVLANRLSEDGRSTVILVEAGGEASGLITQLPAGYAKLVGHPQRDWQYAQAPDPTMNGRHLIWAGGRLLGGGSAINGQVYIRGTRSDYDHWASMGATGWGYEQVLPYFRKLENWCGEPDQIHGESGLLSMAPVRGPHPLCEPYMQACEAVGLERLPRYNDGRMEGVFQTIASQRDGWRCSTEKAYLRPARKRPNLTVVTGAEAETIRIEGRRAMGVRARRGGAMVEIDAGREVIVSAGAMGSPGLLLRSGIGDGAYLRASGRAVAHDLRGVGRNLQEHPNIRITKLVDRPTLNSDLGSLRFLKHLFQFGLNRSGILSAPVVQVMALARTREGLAEPNIQLHFVPFCIDINPQTRQVSKDWAVTFAATVCHPHSRGRIELDPQGRPMVHHHFYDDRRDMENLIDGCELIEKICSAGPLRSVLRGDRKPAPAPQTREDWESYLRANSNGASHPVGTCRMGLDDDAVVDPRLRVRGMEALRVADASIMPRVTAANTNATTIMIGEKAADMIREG</sequence>
<dbReference type="Proteomes" id="UP000218934">
    <property type="component" value="Unassembled WGS sequence"/>
</dbReference>
<dbReference type="OrthoDB" id="9785276at2"/>
<comment type="caution">
    <text evidence="10">The sequence shown here is derived from an EMBL/GenBank/DDBJ whole genome shotgun (WGS) entry which is preliminary data.</text>
</comment>
<keyword evidence="3 6" id="KW-0285">Flavoprotein</keyword>
<evidence type="ECO:0000256" key="5">
    <source>
        <dbReference type="PIRSR" id="PIRSR000137-2"/>
    </source>
</evidence>
<feature type="binding site" evidence="5">
    <location>
        <begin position="124"/>
        <end position="127"/>
    </location>
    <ligand>
        <name>FAD</name>
        <dbReference type="ChEBI" id="CHEBI:57692"/>
    </ligand>
</feature>
<feature type="domain" description="Glucose-methanol-choline oxidoreductase N-terminal" evidence="8">
    <location>
        <begin position="114"/>
        <end position="137"/>
    </location>
</feature>
<dbReference type="SUPFAM" id="SSF51905">
    <property type="entry name" value="FAD/NAD(P)-binding domain"/>
    <property type="match status" value="1"/>
</dbReference>
<dbReference type="PANTHER" id="PTHR11552">
    <property type="entry name" value="GLUCOSE-METHANOL-CHOLINE GMC OXIDOREDUCTASE"/>
    <property type="match status" value="1"/>
</dbReference>
<feature type="region of interest" description="Disordered" evidence="7">
    <location>
        <begin position="1"/>
        <end position="33"/>
    </location>
</feature>
<dbReference type="GO" id="GO:0016614">
    <property type="term" value="F:oxidoreductase activity, acting on CH-OH group of donors"/>
    <property type="evidence" value="ECO:0007669"/>
    <property type="project" value="InterPro"/>
</dbReference>
<keyword evidence="11" id="KW-1185">Reference proteome</keyword>
<dbReference type="Pfam" id="PF05199">
    <property type="entry name" value="GMC_oxred_C"/>
    <property type="match status" value="1"/>
</dbReference>
<dbReference type="Gene3D" id="3.50.50.60">
    <property type="entry name" value="FAD/NAD(P)-binding domain"/>
    <property type="match status" value="1"/>
</dbReference>
<dbReference type="InterPro" id="IPR000172">
    <property type="entry name" value="GMC_OxRdtase_N"/>
</dbReference>
<dbReference type="InterPro" id="IPR012132">
    <property type="entry name" value="GMC_OxRdtase"/>
</dbReference>
<dbReference type="PROSITE" id="PS00623">
    <property type="entry name" value="GMC_OXRED_1"/>
    <property type="match status" value="1"/>
</dbReference>
<dbReference type="SUPFAM" id="SSF54373">
    <property type="entry name" value="FAD-linked reductases, C-terminal domain"/>
    <property type="match status" value="1"/>
</dbReference>
<keyword evidence="4 5" id="KW-0274">FAD</keyword>
<evidence type="ECO:0000313" key="10">
    <source>
        <dbReference type="EMBL" id="PCE42085.1"/>
    </source>
</evidence>
<dbReference type="GO" id="GO:0050660">
    <property type="term" value="F:flavin adenine dinucleotide binding"/>
    <property type="evidence" value="ECO:0007669"/>
    <property type="project" value="InterPro"/>
</dbReference>
<dbReference type="PANTHER" id="PTHR11552:SF147">
    <property type="entry name" value="CHOLINE DEHYDROGENASE, MITOCHONDRIAL"/>
    <property type="match status" value="1"/>
</dbReference>
<protein>
    <submittedName>
        <fullName evidence="10">Glucose-methanol-choline oxidoreductase</fullName>
    </submittedName>
</protein>
<dbReference type="EMBL" id="NWUF01000010">
    <property type="protein sequence ID" value="PCE42085.1"/>
    <property type="molecule type" value="Genomic_DNA"/>
</dbReference>
<evidence type="ECO:0000256" key="4">
    <source>
        <dbReference type="ARBA" id="ARBA00022827"/>
    </source>
</evidence>
<comment type="cofactor">
    <cofactor evidence="1 5">
        <name>FAD</name>
        <dbReference type="ChEBI" id="CHEBI:57692"/>
    </cofactor>
</comment>
<evidence type="ECO:0000256" key="7">
    <source>
        <dbReference type="SAM" id="MobiDB-lite"/>
    </source>
</evidence>
<evidence type="ECO:0000256" key="1">
    <source>
        <dbReference type="ARBA" id="ARBA00001974"/>
    </source>
</evidence>
<dbReference type="KEGG" id="rdi:CMV14_18575"/>
<feature type="compositionally biased region" description="Low complexity" evidence="7">
    <location>
        <begin position="1"/>
        <end position="25"/>
    </location>
</feature>
<comment type="similarity">
    <text evidence="2 6">Belongs to the GMC oxidoreductase family.</text>
</comment>
<name>A0A2A4FWH1_9SPHN</name>
<dbReference type="AlphaFoldDB" id="A0A2A4FWH1"/>
<dbReference type="PIRSF" id="PIRSF000137">
    <property type="entry name" value="Alcohol_oxidase"/>
    <property type="match status" value="1"/>
</dbReference>
<accession>A0A2A4FWH1</accession>
<organism evidence="10 11">
    <name type="scientific">Rhizorhabdus dicambivorans</name>
    <dbReference type="NCBI Taxonomy" id="1850238"/>
    <lineage>
        <taxon>Bacteria</taxon>
        <taxon>Pseudomonadati</taxon>
        <taxon>Pseudomonadota</taxon>
        <taxon>Alphaproteobacteria</taxon>
        <taxon>Sphingomonadales</taxon>
        <taxon>Sphingomonadaceae</taxon>
        <taxon>Rhizorhabdus</taxon>
    </lineage>
</organism>
<dbReference type="Gene3D" id="3.30.410.40">
    <property type="match status" value="1"/>
</dbReference>
<evidence type="ECO:0000259" key="8">
    <source>
        <dbReference type="PROSITE" id="PS00623"/>
    </source>
</evidence>
<dbReference type="PROSITE" id="PS00624">
    <property type="entry name" value="GMC_OXRED_2"/>
    <property type="match status" value="1"/>
</dbReference>
<evidence type="ECO:0000313" key="11">
    <source>
        <dbReference type="Proteomes" id="UP000218934"/>
    </source>
</evidence>
<dbReference type="Pfam" id="PF00732">
    <property type="entry name" value="GMC_oxred_N"/>
    <property type="match status" value="1"/>
</dbReference>
<evidence type="ECO:0000256" key="6">
    <source>
        <dbReference type="RuleBase" id="RU003968"/>
    </source>
</evidence>
<evidence type="ECO:0000259" key="9">
    <source>
        <dbReference type="PROSITE" id="PS00624"/>
    </source>
</evidence>
<dbReference type="InterPro" id="IPR036188">
    <property type="entry name" value="FAD/NAD-bd_sf"/>
</dbReference>
<evidence type="ECO:0000256" key="3">
    <source>
        <dbReference type="ARBA" id="ARBA00022630"/>
    </source>
</evidence>